<dbReference type="EMBL" id="CP054563">
    <property type="protein sequence ID" value="QKQ36633.1"/>
    <property type="molecule type" value="Genomic_DNA"/>
</dbReference>
<dbReference type="SUPFAM" id="SSF48657">
    <property type="entry name" value="FinO-like"/>
    <property type="match status" value="1"/>
</dbReference>
<gene>
    <name evidence="1" type="ORF">HPE44_16465</name>
</gene>
<dbReference type="InterPro" id="IPR036442">
    <property type="entry name" value="ProQ/FinO_sf"/>
</dbReference>
<name>A0A6N0IPG8_ECOLX</name>
<protein>
    <submittedName>
        <fullName evidence="1">Uncharacterized protein</fullName>
    </submittedName>
</protein>
<accession>A0A6N0IPG8</accession>
<proteinExistence type="predicted"/>
<organism evidence="1">
    <name type="scientific">Escherichia coli</name>
    <dbReference type="NCBI Taxonomy" id="562"/>
    <lineage>
        <taxon>Bacteria</taxon>
        <taxon>Pseudomonadati</taxon>
        <taxon>Pseudomonadota</taxon>
        <taxon>Gammaproteobacteria</taxon>
        <taxon>Enterobacterales</taxon>
        <taxon>Enterobacteriaceae</taxon>
        <taxon>Escherichia</taxon>
    </lineage>
</organism>
<dbReference type="AlphaFoldDB" id="A0A6N0IPG8"/>
<dbReference type="GO" id="GO:0003723">
    <property type="term" value="F:RNA binding"/>
    <property type="evidence" value="ECO:0007669"/>
    <property type="project" value="UniProtKB-KW"/>
</dbReference>
<reference evidence="1" key="1">
    <citation type="submission" date="2020-05" db="EMBL/GenBank/DDBJ databases">
        <title>Title: F plasmids are the major carriers of antibiotic resistance genes in human-associated commensal E. coli.</title>
        <authorList>
            <person name="Stephens C."/>
            <person name="Arismendi T."/>
            <person name="Wright M."/>
            <person name="Hartman A."/>
            <person name="Gonzalez A."/>
            <person name="Gill M."/>
            <person name="Pandori M."/>
            <person name="Hess D."/>
        </authorList>
    </citation>
    <scope>NUCLEOTIDE SEQUENCE</scope>
    <source>
        <strain evidence="1">SCU-478</strain>
    </source>
</reference>
<evidence type="ECO:0000313" key="1">
    <source>
        <dbReference type="EMBL" id="QKQ36633.1"/>
    </source>
</evidence>
<sequence>MAFAAGTLRAAVASYVQSPRYYRALIAGGPRYDLKGQKPG</sequence>
<dbReference type="Gene3D" id="1.10.1710.10">
    <property type="entry name" value="ProQ/FinO domain"/>
    <property type="match status" value="1"/>
</dbReference>